<reference evidence="6 7" key="1">
    <citation type="journal article" date="2017" name="DNA Res.">
        <title>Complete genome sequence and expression profile of the commercial lytic enzyme producer Lysobacter enzymogenes M497-1.</title>
        <authorList>
            <person name="Takami H."/>
            <person name="Toyoda A."/>
            <person name="Uchiyama I."/>
            <person name="Itoh T."/>
            <person name="Takaki Y."/>
            <person name="Arai W."/>
            <person name="Nishi S."/>
            <person name="Kawai M."/>
            <person name="Shinya K."/>
            <person name="Ikeda H."/>
        </authorList>
    </citation>
    <scope>NUCLEOTIDE SEQUENCE [LARGE SCALE GENOMIC DNA]</scope>
    <source>
        <strain evidence="6 7">M497-1</strain>
    </source>
</reference>
<name>A0AAU9AGL3_LYSEN</name>
<dbReference type="GeneID" id="83062466"/>
<dbReference type="AlphaFoldDB" id="A0AAU9AGL3"/>
<feature type="compositionally biased region" description="Low complexity" evidence="4">
    <location>
        <begin position="15"/>
        <end position="24"/>
    </location>
</feature>
<proteinExistence type="inferred from homology"/>
<gene>
    <name evidence="6" type="ORF">LEN_0561</name>
</gene>
<dbReference type="SUPFAM" id="SSF53448">
    <property type="entry name" value="Nucleotide-diphospho-sugar transferases"/>
    <property type="match status" value="1"/>
</dbReference>
<accession>A0AAU9AGL3</accession>
<dbReference type="PANTHER" id="PTHR43179">
    <property type="entry name" value="RHAMNOSYLTRANSFERASE WBBL"/>
    <property type="match status" value="1"/>
</dbReference>
<feature type="domain" description="Glycosyltransferase 2-like" evidence="5">
    <location>
        <begin position="62"/>
        <end position="201"/>
    </location>
</feature>
<protein>
    <submittedName>
        <fullName evidence="6">Glycosyl transferase family 2</fullName>
    </submittedName>
</protein>
<comment type="similarity">
    <text evidence="1">Belongs to the glycosyltransferase 2 family.</text>
</comment>
<dbReference type="Proteomes" id="UP000218824">
    <property type="component" value="Chromosome"/>
</dbReference>
<evidence type="ECO:0000313" key="7">
    <source>
        <dbReference type="Proteomes" id="UP000218824"/>
    </source>
</evidence>
<dbReference type="PANTHER" id="PTHR43179:SF12">
    <property type="entry name" value="GALACTOFURANOSYLTRANSFERASE GLFT2"/>
    <property type="match status" value="1"/>
</dbReference>
<dbReference type="Gene3D" id="3.90.550.10">
    <property type="entry name" value="Spore Coat Polysaccharide Biosynthesis Protein SpsA, Chain A"/>
    <property type="match status" value="1"/>
</dbReference>
<evidence type="ECO:0000256" key="1">
    <source>
        <dbReference type="ARBA" id="ARBA00006739"/>
    </source>
</evidence>
<evidence type="ECO:0000259" key="5">
    <source>
        <dbReference type="Pfam" id="PF00535"/>
    </source>
</evidence>
<organism evidence="6 7">
    <name type="scientific">Lysobacter enzymogenes</name>
    <dbReference type="NCBI Taxonomy" id="69"/>
    <lineage>
        <taxon>Bacteria</taxon>
        <taxon>Pseudomonadati</taxon>
        <taxon>Pseudomonadota</taxon>
        <taxon>Gammaproteobacteria</taxon>
        <taxon>Lysobacterales</taxon>
        <taxon>Lysobacteraceae</taxon>
        <taxon>Lysobacter</taxon>
    </lineage>
</organism>
<dbReference type="InterPro" id="IPR001173">
    <property type="entry name" value="Glyco_trans_2-like"/>
</dbReference>
<keyword evidence="2" id="KW-0328">Glycosyltransferase</keyword>
<evidence type="ECO:0000313" key="6">
    <source>
        <dbReference type="EMBL" id="BAV96048.1"/>
    </source>
</evidence>
<dbReference type="Pfam" id="PF00535">
    <property type="entry name" value="Glycos_transf_2"/>
    <property type="match status" value="1"/>
</dbReference>
<dbReference type="InterPro" id="IPR029044">
    <property type="entry name" value="Nucleotide-diphossugar_trans"/>
</dbReference>
<evidence type="ECO:0000256" key="4">
    <source>
        <dbReference type="SAM" id="MobiDB-lite"/>
    </source>
</evidence>
<feature type="region of interest" description="Disordered" evidence="4">
    <location>
        <begin position="1"/>
        <end position="34"/>
    </location>
</feature>
<dbReference type="RefSeq" id="WP_096376557.1">
    <property type="nucleotide sequence ID" value="NZ_AP014940.1"/>
</dbReference>
<evidence type="ECO:0000256" key="3">
    <source>
        <dbReference type="ARBA" id="ARBA00022679"/>
    </source>
</evidence>
<sequence length="338" mass="37398">MSEAGLPAVDDRDAASALAASASAPPDPQPDPDAFGAVVVLWQPQPEHVEHLERVRAACRHLIAVDNSPSADAALHARLRAHGIEVRHNANRGGISGAYNVGARALFDAGRQVVFLLDQDSQLGAEFFPGMMRACARAQDESEAFIVGPKVFEVNLGRYLPVFSPQERLPKPERIDERREGLVPTLFVISSGSAVSAAAFARIGEFREDYFIEYVDIEYGLRATRNGVPVLVNTEVELRQQVGQYVKRGIFSTSNHVAWRRYYASRNAVHALRSNASRWSIHWLIELLTLHQVACVLVCEQHKLRKVVAIAVGYFDGLFGKLGTFEQRHPRVAAFCKH</sequence>
<keyword evidence="3 6" id="KW-0808">Transferase</keyword>
<dbReference type="KEGG" id="lem:LEN_0561"/>
<evidence type="ECO:0000256" key="2">
    <source>
        <dbReference type="ARBA" id="ARBA00022676"/>
    </source>
</evidence>
<dbReference type="GO" id="GO:0016757">
    <property type="term" value="F:glycosyltransferase activity"/>
    <property type="evidence" value="ECO:0007669"/>
    <property type="project" value="UniProtKB-KW"/>
</dbReference>
<dbReference type="EMBL" id="AP014940">
    <property type="protein sequence ID" value="BAV96048.1"/>
    <property type="molecule type" value="Genomic_DNA"/>
</dbReference>